<feature type="region of interest" description="Disordered" evidence="1">
    <location>
        <begin position="241"/>
        <end position="273"/>
    </location>
</feature>
<dbReference type="Proteomes" id="UP000517252">
    <property type="component" value="Unassembled WGS sequence"/>
</dbReference>
<evidence type="ECO:0000313" key="3">
    <source>
        <dbReference type="Proteomes" id="UP000517252"/>
    </source>
</evidence>
<evidence type="ECO:0000256" key="1">
    <source>
        <dbReference type="SAM" id="MobiDB-lite"/>
    </source>
</evidence>
<proteinExistence type="predicted"/>
<reference evidence="2 3" key="1">
    <citation type="submission" date="2020-07" db="EMBL/GenBank/DDBJ databases">
        <title>Trichoderma asperellum IC-1 whole genome shotgun sequence.</title>
        <authorList>
            <person name="Kanamasa S."/>
            <person name="Takahashi H."/>
        </authorList>
    </citation>
    <scope>NUCLEOTIDE SEQUENCE [LARGE SCALE GENOMIC DNA]</scope>
    <source>
        <strain evidence="2 3">IC-1</strain>
    </source>
</reference>
<organism evidence="2 3">
    <name type="scientific">Trichoderma asperellum</name>
    <name type="common">Filamentous fungus</name>
    <dbReference type="NCBI Taxonomy" id="101201"/>
    <lineage>
        <taxon>Eukaryota</taxon>
        <taxon>Fungi</taxon>
        <taxon>Dikarya</taxon>
        <taxon>Ascomycota</taxon>
        <taxon>Pezizomycotina</taxon>
        <taxon>Sordariomycetes</taxon>
        <taxon>Hypocreomycetidae</taxon>
        <taxon>Hypocreales</taxon>
        <taxon>Hypocreaceae</taxon>
        <taxon>Trichoderma</taxon>
    </lineage>
</organism>
<evidence type="ECO:0000313" key="2">
    <source>
        <dbReference type="EMBL" id="GFP60437.1"/>
    </source>
</evidence>
<dbReference type="OrthoDB" id="10619978at2759"/>
<dbReference type="AlphaFoldDB" id="A0A6V8R5W3"/>
<dbReference type="EMBL" id="BLZH01000018">
    <property type="protein sequence ID" value="GFP60437.1"/>
    <property type="molecule type" value="Genomic_DNA"/>
</dbReference>
<comment type="caution">
    <text evidence="2">The sequence shown here is derived from an EMBL/GenBank/DDBJ whole genome shotgun (WGS) entry which is preliminary data.</text>
</comment>
<gene>
    <name evidence="2" type="ORF">TASIC1_0018004200</name>
</gene>
<name>A0A6V8R5W3_TRIAP</name>
<sequence length="343" mass="37693">MPSARTDTQAQRLCSLLACRDSAARYQRLRTRTQTLRATLRRAARSAGTSYLAALVVLRACVPWRSGTATRYCTYSGSVRLRRIALALAGRSGACCPVVPCASSAGWDAGQWTQWAPHHPQCRCWQVLVPSDAAHPPCPLRRSSTAGWLVFPFHPASCRLCLSPASTLLLHYFYFIAPSPSFPLPLPLPVKGLLSLSQLASRQPRASNSHLRLLCPVAASRRNRQFQRQIRHLDDKPAQACRHPNLIGTDATDSLPKQFDERKKGPPLPRSLQRSASAQLFRANVVSSPIDNRPPACTCHCFAANSSFGASALVHSARLRHTVPVSAALDKLVHQYLDRVTGR</sequence>
<protein>
    <submittedName>
        <fullName evidence="2">Uncharacterized protein</fullName>
    </submittedName>
</protein>
<accession>A0A6V8R5W3</accession>